<dbReference type="NCBIfam" id="NF006625">
    <property type="entry name" value="PRK09194.1"/>
    <property type="match status" value="1"/>
</dbReference>
<evidence type="ECO:0000259" key="11">
    <source>
        <dbReference type="PROSITE" id="PS50862"/>
    </source>
</evidence>
<sequence>MRWSQMFVPTLREDPAEAEAPSHRLLLRAGFVRQLTAGHYSLLPLAVRVRAKIVQIVREEMDAIGAQEMLLPALHPAEPWRRSGRWELMGEEMFRLRDRRGADLALGMTHEEIFATVARELSSYKQLPQQWYQFQTKFRDEPRPKGGLMRTREFTMKDAYSFDVDRPGLDASFDAYHGAYTRIFARLGLPALPCEASSGTMGGSGSTEFMCPADVGEDLVAHSPACGYAANIERATSALPAASDGPGLPAPERFDTPGVRTIEDLLAYDAPGDRQIKTLVYVLDGTLTLVLLRGDHPLNEQKLVDATGAAEIRAAEPAEIRTALGALPGSLGAVGVSLPVIADEALRGRRDMFTGANTDDVHLRGVDVDRDIEVGAWADLREVGAGEPCVNCGEPLRIVRAIEIGHIFKLGDRYARALGVEVLDPDGKLVPVIMGSYGIGVERAMAAIVETHHDDRGIVWPLAVAPFQVAVVPAQSNDANVAEAAEDLYAALSAAGVEVVIDDRPERAGVKFRDVELTGIPFRVTIGRRGLAEGVAEVTVRATGATSEIALDAVAAHVESLLAEAV</sequence>
<comment type="function">
    <text evidence="10">Catalyzes the attachment of proline to tRNA(Pro) in a two-step reaction: proline is first activated by ATP to form Pro-AMP and then transferred to the acceptor end of tRNA(Pro). As ProRS can inadvertently accommodate and process non-cognate amino acids such as alanine and cysteine, to avoid such errors it has two additional distinct editing activities against alanine. One activity is designated as 'pretransfer' editing and involves the tRNA(Pro)-independent hydrolysis of activated Ala-AMP. The other activity is designated 'posttransfer' editing and involves deacylation of mischarged Ala-tRNA(Pro). The misacylated Cys-tRNA(Pro) is not edited by ProRS.</text>
</comment>
<evidence type="ECO:0000313" key="12">
    <source>
        <dbReference type="EMBL" id="MFA1543328.1"/>
    </source>
</evidence>
<evidence type="ECO:0000256" key="1">
    <source>
        <dbReference type="ARBA" id="ARBA00004496"/>
    </source>
</evidence>
<dbReference type="GO" id="GO:0004827">
    <property type="term" value="F:proline-tRNA ligase activity"/>
    <property type="evidence" value="ECO:0007669"/>
    <property type="project" value="UniProtKB-EC"/>
</dbReference>
<name>A0ABV4QK06_9ACTN</name>
<evidence type="ECO:0000256" key="7">
    <source>
        <dbReference type="ARBA" id="ARBA00022917"/>
    </source>
</evidence>
<dbReference type="CDD" id="cd04334">
    <property type="entry name" value="ProRS-INS"/>
    <property type="match status" value="1"/>
</dbReference>
<dbReference type="InterPro" id="IPR036621">
    <property type="entry name" value="Anticodon-bd_dom_sf"/>
</dbReference>
<dbReference type="Gene3D" id="3.40.50.800">
    <property type="entry name" value="Anticodon-binding domain"/>
    <property type="match status" value="1"/>
</dbReference>
<evidence type="ECO:0000256" key="4">
    <source>
        <dbReference type="ARBA" id="ARBA00022598"/>
    </source>
</evidence>
<evidence type="ECO:0000256" key="5">
    <source>
        <dbReference type="ARBA" id="ARBA00022741"/>
    </source>
</evidence>
<dbReference type="InterPro" id="IPR004500">
    <property type="entry name" value="Pro-tRNA-synth_IIa_bac-type"/>
</dbReference>
<dbReference type="Pfam" id="PF03129">
    <property type="entry name" value="HGTP_anticodon"/>
    <property type="match status" value="1"/>
</dbReference>
<dbReference type="SUPFAM" id="SSF52954">
    <property type="entry name" value="Class II aaRS ABD-related"/>
    <property type="match status" value="1"/>
</dbReference>
<dbReference type="Proteomes" id="UP001569963">
    <property type="component" value="Unassembled WGS sequence"/>
</dbReference>
<evidence type="ECO:0000256" key="3">
    <source>
        <dbReference type="ARBA" id="ARBA00022490"/>
    </source>
</evidence>
<protein>
    <recommendedName>
        <fullName evidence="10">Proline--tRNA ligase</fullName>
        <ecNumber evidence="10">6.1.1.15</ecNumber>
    </recommendedName>
    <alternativeName>
        <fullName evidence="10">Prolyl-tRNA synthetase</fullName>
        <shortName evidence="10">ProRS</shortName>
    </alternativeName>
</protein>
<keyword evidence="6 10" id="KW-0067">ATP-binding</keyword>
<dbReference type="HAMAP" id="MF_01569">
    <property type="entry name" value="Pro_tRNA_synth_type1"/>
    <property type="match status" value="1"/>
</dbReference>
<comment type="similarity">
    <text evidence="10">Belongs to the class-II aminoacyl-tRNA synthetase family. ProS type 1 subfamily.</text>
</comment>
<dbReference type="NCBIfam" id="TIGR00409">
    <property type="entry name" value="proS_fam_II"/>
    <property type="match status" value="1"/>
</dbReference>
<comment type="caution">
    <text evidence="12">The sequence shown here is derived from an EMBL/GenBank/DDBJ whole genome shotgun (WGS) entry which is preliminary data.</text>
</comment>
<comment type="subcellular location">
    <subcellularLocation>
        <location evidence="1 10">Cytoplasm</location>
    </subcellularLocation>
</comment>
<dbReference type="InterPro" id="IPR045864">
    <property type="entry name" value="aa-tRNA-synth_II/BPL/LPL"/>
</dbReference>
<dbReference type="InterPro" id="IPR050062">
    <property type="entry name" value="Pro-tRNA_synthetase"/>
</dbReference>
<evidence type="ECO:0000256" key="8">
    <source>
        <dbReference type="ARBA" id="ARBA00023146"/>
    </source>
</evidence>
<dbReference type="InterPro" id="IPR002314">
    <property type="entry name" value="aa-tRNA-synt_IIb"/>
</dbReference>
<dbReference type="InterPro" id="IPR023717">
    <property type="entry name" value="Pro-tRNA-Synthase_IIa_type1"/>
</dbReference>
<dbReference type="EC" id="6.1.1.15" evidence="10"/>
<keyword evidence="13" id="KW-1185">Reference proteome</keyword>
<organism evidence="12 13">
    <name type="scientific">Actinomadura monticuli</name>
    <dbReference type="NCBI Taxonomy" id="3097367"/>
    <lineage>
        <taxon>Bacteria</taxon>
        <taxon>Bacillati</taxon>
        <taxon>Actinomycetota</taxon>
        <taxon>Actinomycetes</taxon>
        <taxon>Streptosporangiales</taxon>
        <taxon>Thermomonosporaceae</taxon>
        <taxon>Actinomadura</taxon>
    </lineage>
</organism>
<feature type="domain" description="Aminoacyl-transfer RNA synthetases class-II family profile" evidence="11">
    <location>
        <begin position="38"/>
        <end position="461"/>
    </location>
</feature>
<comment type="domain">
    <text evidence="10">Consists of three domains: the N-terminal catalytic domain, the editing domain and the C-terminal anticodon-binding domain.</text>
</comment>
<dbReference type="InterPro" id="IPR004154">
    <property type="entry name" value="Anticodon-bd"/>
</dbReference>
<reference evidence="12 13" key="1">
    <citation type="submission" date="2023-11" db="EMBL/GenBank/DDBJ databases">
        <title>Actinomadura monticuli sp. nov., isolated from volcanic ash.</title>
        <authorList>
            <person name="Lee S.D."/>
            <person name="Yang H."/>
            <person name="Kim I.S."/>
        </authorList>
    </citation>
    <scope>NUCLEOTIDE SEQUENCE [LARGE SCALE GENOMIC DNA]</scope>
    <source>
        <strain evidence="12 13">DLS-62</strain>
    </source>
</reference>
<keyword evidence="4 10" id="KW-0436">Ligase</keyword>
<dbReference type="Gene3D" id="3.90.960.10">
    <property type="entry name" value="YbaK/aminoacyl-tRNA synthetase-associated domain"/>
    <property type="match status" value="1"/>
</dbReference>
<evidence type="ECO:0000256" key="9">
    <source>
        <dbReference type="ARBA" id="ARBA00047671"/>
    </source>
</evidence>
<dbReference type="PANTHER" id="PTHR42753">
    <property type="entry name" value="MITOCHONDRIAL RIBOSOME PROTEIN L39/PROLYL-TRNA LIGASE FAMILY MEMBER"/>
    <property type="match status" value="1"/>
</dbReference>
<dbReference type="InterPro" id="IPR036754">
    <property type="entry name" value="YbaK/aa-tRNA-synt-asso_dom_sf"/>
</dbReference>
<proteinExistence type="inferred from homology"/>
<evidence type="ECO:0000256" key="2">
    <source>
        <dbReference type="ARBA" id="ARBA00011738"/>
    </source>
</evidence>
<dbReference type="InterPro" id="IPR007214">
    <property type="entry name" value="YbaK/aa-tRNA-synth-assoc-dom"/>
</dbReference>
<dbReference type="SUPFAM" id="SSF55681">
    <property type="entry name" value="Class II aaRS and biotin synthetases"/>
    <property type="match status" value="1"/>
</dbReference>
<evidence type="ECO:0000256" key="10">
    <source>
        <dbReference type="HAMAP-Rule" id="MF_01569"/>
    </source>
</evidence>
<dbReference type="Pfam" id="PF00587">
    <property type="entry name" value="tRNA-synt_2b"/>
    <property type="match status" value="1"/>
</dbReference>
<evidence type="ECO:0000256" key="6">
    <source>
        <dbReference type="ARBA" id="ARBA00022840"/>
    </source>
</evidence>
<keyword evidence="7 10" id="KW-0648">Protein biosynthesis</keyword>
<comment type="subunit">
    <text evidence="2 10">Homodimer.</text>
</comment>
<dbReference type="Gene3D" id="3.30.930.10">
    <property type="entry name" value="Bira Bifunctional Protein, Domain 2"/>
    <property type="match status" value="2"/>
</dbReference>
<dbReference type="Pfam" id="PF04073">
    <property type="entry name" value="tRNA_edit"/>
    <property type="match status" value="1"/>
</dbReference>
<dbReference type="InterPro" id="IPR006195">
    <property type="entry name" value="aa-tRNA-synth_II"/>
</dbReference>
<dbReference type="InterPro" id="IPR044140">
    <property type="entry name" value="ProRS_anticodon_short"/>
</dbReference>
<keyword evidence="5 10" id="KW-0547">Nucleotide-binding</keyword>
<gene>
    <name evidence="10" type="primary">proS</name>
    <name evidence="12" type="ORF">SM611_30750</name>
</gene>
<dbReference type="RefSeq" id="WP_371953831.1">
    <property type="nucleotide sequence ID" value="NZ_JAXCEI010000018.1"/>
</dbReference>
<dbReference type="PRINTS" id="PR01046">
    <property type="entry name" value="TRNASYNTHPRO"/>
</dbReference>
<dbReference type="InterPro" id="IPR002316">
    <property type="entry name" value="Pro-tRNA-ligase_IIa"/>
</dbReference>
<accession>A0ABV4QK06</accession>
<dbReference type="PANTHER" id="PTHR42753:SF2">
    <property type="entry name" value="PROLINE--TRNA LIGASE"/>
    <property type="match status" value="1"/>
</dbReference>
<dbReference type="PROSITE" id="PS50862">
    <property type="entry name" value="AA_TRNA_LIGASE_II"/>
    <property type="match status" value="1"/>
</dbReference>
<dbReference type="CDD" id="cd00861">
    <property type="entry name" value="ProRS_anticodon_short"/>
    <property type="match status" value="1"/>
</dbReference>
<dbReference type="EMBL" id="JAXCEI010000018">
    <property type="protein sequence ID" value="MFA1543328.1"/>
    <property type="molecule type" value="Genomic_DNA"/>
</dbReference>
<keyword evidence="8 10" id="KW-0030">Aminoacyl-tRNA synthetase</keyword>
<comment type="catalytic activity">
    <reaction evidence="9 10">
        <text>tRNA(Pro) + L-proline + ATP = L-prolyl-tRNA(Pro) + AMP + diphosphate</text>
        <dbReference type="Rhea" id="RHEA:14305"/>
        <dbReference type="Rhea" id="RHEA-COMP:9700"/>
        <dbReference type="Rhea" id="RHEA-COMP:9702"/>
        <dbReference type="ChEBI" id="CHEBI:30616"/>
        <dbReference type="ChEBI" id="CHEBI:33019"/>
        <dbReference type="ChEBI" id="CHEBI:60039"/>
        <dbReference type="ChEBI" id="CHEBI:78442"/>
        <dbReference type="ChEBI" id="CHEBI:78532"/>
        <dbReference type="ChEBI" id="CHEBI:456215"/>
        <dbReference type="EC" id="6.1.1.15"/>
    </reaction>
</comment>
<keyword evidence="3 10" id="KW-0963">Cytoplasm</keyword>
<evidence type="ECO:0000313" key="13">
    <source>
        <dbReference type="Proteomes" id="UP001569963"/>
    </source>
</evidence>
<dbReference type="SUPFAM" id="SSF55826">
    <property type="entry name" value="YbaK/ProRS associated domain"/>
    <property type="match status" value="1"/>
</dbReference>